<dbReference type="Proteomes" id="UP000078561">
    <property type="component" value="Unassembled WGS sequence"/>
</dbReference>
<dbReference type="InParanoid" id="A0A168LS92"/>
<dbReference type="STRING" id="4829.A0A168LS92"/>
<evidence type="ECO:0000313" key="8">
    <source>
        <dbReference type="Proteomes" id="UP000078561"/>
    </source>
</evidence>
<dbReference type="PROSITE" id="PS00439">
    <property type="entry name" value="ACYLTRANSF_C_1"/>
    <property type="match status" value="1"/>
</dbReference>
<organism evidence="7">
    <name type="scientific">Absidia glauca</name>
    <name type="common">Pin mould</name>
    <dbReference type="NCBI Taxonomy" id="4829"/>
    <lineage>
        <taxon>Eukaryota</taxon>
        <taxon>Fungi</taxon>
        <taxon>Fungi incertae sedis</taxon>
        <taxon>Mucoromycota</taxon>
        <taxon>Mucoromycotina</taxon>
        <taxon>Mucoromycetes</taxon>
        <taxon>Mucorales</taxon>
        <taxon>Cunninghamellaceae</taxon>
        <taxon>Absidia</taxon>
    </lineage>
</organism>
<dbReference type="EMBL" id="LT551793">
    <property type="protein sequence ID" value="SAL97390.1"/>
    <property type="molecule type" value="Genomic_DNA"/>
</dbReference>
<dbReference type="InterPro" id="IPR023213">
    <property type="entry name" value="CAT-like_dom_sf"/>
</dbReference>
<dbReference type="GO" id="GO:0016746">
    <property type="term" value="F:acyltransferase activity"/>
    <property type="evidence" value="ECO:0007669"/>
    <property type="project" value="UniProtKB-KW"/>
</dbReference>
<dbReference type="Gene3D" id="3.30.559.70">
    <property type="entry name" value="Choline/Carnitine o-acyltransferase, domain 2"/>
    <property type="match status" value="1"/>
</dbReference>
<dbReference type="Pfam" id="PF00755">
    <property type="entry name" value="Carn_acyltransf"/>
    <property type="match status" value="1"/>
</dbReference>
<reference evidence="7" key="1">
    <citation type="submission" date="2016-04" db="EMBL/GenBank/DDBJ databases">
        <authorList>
            <person name="Evans L.H."/>
            <person name="Alamgir A."/>
            <person name="Owens N."/>
            <person name="Weber N.D."/>
            <person name="Virtaneva K."/>
            <person name="Barbian K."/>
            <person name="Babar A."/>
            <person name="Rosenke K."/>
        </authorList>
    </citation>
    <scope>NUCLEOTIDE SEQUENCE [LARGE SCALE GENOMIC DNA]</scope>
    <source>
        <strain evidence="7">CBS 101.48</strain>
    </source>
</reference>
<feature type="active site" description="Proton acceptor" evidence="4">
    <location>
        <position position="338"/>
    </location>
</feature>
<dbReference type="AlphaFoldDB" id="A0A168LS92"/>
<feature type="domain" description="Choline/carnitine acyltransferase" evidence="6">
    <location>
        <begin position="14"/>
        <end position="616"/>
    </location>
</feature>
<dbReference type="OrthoDB" id="240216at2759"/>
<keyword evidence="2 5" id="KW-0808">Transferase</keyword>
<evidence type="ECO:0000256" key="3">
    <source>
        <dbReference type="ARBA" id="ARBA00023315"/>
    </source>
</evidence>
<dbReference type="PANTHER" id="PTHR22589:SF107">
    <property type="entry name" value="CHOLINE_CARNITINE ACYLTRANSFERASE DOMAIN-CONTAINING PROTEIN"/>
    <property type="match status" value="1"/>
</dbReference>
<dbReference type="InterPro" id="IPR042231">
    <property type="entry name" value="Cho/carn_acyl_trans_2"/>
</dbReference>
<evidence type="ECO:0000259" key="6">
    <source>
        <dbReference type="Pfam" id="PF00755"/>
    </source>
</evidence>
<comment type="similarity">
    <text evidence="1 5">Belongs to the carnitine/choline acetyltransferase family.</text>
</comment>
<dbReference type="PROSITE" id="PS00440">
    <property type="entry name" value="ACYLTRANSF_C_2"/>
    <property type="match status" value="1"/>
</dbReference>
<keyword evidence="3 5" id="KW-0012">Acyltransferase</keyword>
<dbReference type="PANTHER" id="PTHR22589">
    <property type="entry name" value="CARNITINE O-ACYLTRANSFERASE"/>
    <property type="match status" value="1"/>
</dbReference>
<evidence type="ECO:0000256" key="2">
    <source>
        <dbReference type="ARBA" id="ARBA00022679"/>
    </source>
</evidence>
<evidence type="ECO:0000313" key="7">
    <source>
        <dbReference type="EMBL" id="SAL97390.1"/>
    </source>
</evidence>
<protein>
    <recommendedName>
        <fullName evidence="6">Choline/carnitine acyltransferase domain-containing protein</fullName>
    </recommendedName>
</protein>
<sequence>MQPTFSLQSTLPRLPVPSLQDTLSLYLSSIRPFQTPAEHEKSKAVIEDFRTSRLAESLQQRLIDIDRHSPEHWLADFWLKKVPLDYHIGYLERREPLMVNSNWFATGLDDPDHPQELFTPHAFPDRMFSHFQIRRAATMAYNGADFVQQIENQTYPIFVYRKRSALCMHQYSQMICMNRIPFPRCDQLFQQDSTKVLHIAVLACDQVYTLNIFDLVEGKKQRVPVDRLEAELLAIASHANSGTNAQKQVPLLTAWDRDSWAGARNHLLTLDPIGSRKSLSAIEDALFVLCLDDGSANSLGKAALFGHPSRGPGHNRWFDKAVSFIVENNGRASVMGEHSPVDGVPVDYFLYFVLKVSVVQATGSTTDTPWLTCAVAPQITSPSVNHLTWTTDLDVDGFLDQAQASANASSKKVLFHNLLFEDFGNDAMRKAVKLPLDSLYHMVMQLTFYRLYGTITPTYETAQTHMFRNGRTETIRVCSIESKRFVEAFDDPKIPEKETFELLVKSTLVHKKYTVLASTGRGCDRHLMVLRLLNLDHSTKDGVPLHPIFTDPVFMESQTFGLSASGMEEEARLLATGFYNPYGHGITYVVSANCLTLGITSTNTEKVVPPEQFGNVMAKTLHDVLGLCKRFGGADLKPNL</sequence>
<dbReference type="SUPFAM" id="SSF52777">
    <property type="entry name" value="CoA-dependent acyltransferases"/>
    <property type="match status" value="2"/>
</dbReference>
<proteinExistence type="inferred from homology"/>
<dbReference type="Gene3D" id="3.30.559.10">
    <property type="entry name" value="Chloramphenicol acetyltransferase-like domain"/>
    <property type="match status" value="1"/>
</dbReference>
<evidence type="ECO:0000256" key="4">
    <source>
        <dbReference type="PIRSR" id="PIRSR600542-1"/>
    </source>
</evidence>
<dbReference type="OMA" id="RYTCEYL"/>
<evidence type="ECO:0000256" key="1">
    <source>
        <dbReference type="ARBA" id="ARBA00005232"/>
    </source>
</evidence>
<accession>A0A168LS92</accession>
<evidence type="ECO:0000256" key="5">
    <source>
        <dbReference type="RuleBase" id="RU003801"/>
    </source>
</evidence>
<name>A0A168LS92_ABSGL</name>
<gene>
    <name evidence="7" type="primary">ABSGL_02884.1 scaffold 4049</name>
</gene>
<dbReference type="InterPro" id="IPR039551">
    <property type="entry name" value="Cho/carn_acyl_trans"/>
</dbReference>
<keyword evidence="8" id="KW-1185">Reference proteome</keyword>
<dbReference type="InterPro" id="IPR000542">
    <property type="entry name" value="Carn_acyl_trans"/>
</dbReference>